<dbReference type="InterPro" id="IPR021490">
    <property type="entry name" value="DUF3144"/>
</dbReference>
<evidence type="ECO:0000313" key="2">
    <source>
        <dbReference type="Proteomes" id="UP000291301"/>
    </source>
</evidence>
<evidence type="ECO:0000313" key="1">
    <source>
        <dbReference type="EMBL" id="TCD11906.1"/>
    </source>
</evidence>
<reference evidence="1 2" key="1">
    <citation type="journal article" date="2015" name="Antonie Van Leeuwenhoek">
        <title>Oricola cellulosilytica gen. nov., sp. nov., a cellulose-degrading bacterium of the family Phyllobacteriaceae isolated from surface seashore water, and emended descriptions of Mesorhizobium loti and Phyllobacterium myrsinacearum.</title>
        <authorList>
            <person name="Hameed A."/>
            <person name="Shahina M."/>
            <person name="Lai W.A."/>
            <person name="Lin S.Y."/>
            <person name="Young L.S."/>
            <person name="Liu Y.C."/>
            <person name="Hsu Y.H."/>
            <person name="Young C.C."/>
        </authorList>
    </citation>
    <scope>NUCLEOTIDE SEQUENCE [LARGE SCALE GENOMIC DNA]</scope>
    <source>
        <strain evidence="1 2">KCTC 52183</strain>
    </source>
</reference>
<dbReference type="AlphaFoldDB" id="A0A4R0P8K9"/>
<keyword evidence="2" id="KW-1185">Reference proteome</keyword>
<proteinExistence type="predicted"/>
<dbReference type="OrthoDB" id="7858435at2"/>
<sequence>MATPPNRKERRAARAEGAATLDTTAFLKMADKFIDVANRENKTTLASEIHMAFLFAAARYNAFVAKNVVEVDDQEKFIEEMAGNYKEMLRNHLADPSV</sequence>
<comment type="caution">
    <text evidence="1">The sequence shown here is derived from an EMBL/GenBank/DDBJ whole genome shotgun (WGS) entry which is preliminary data.</text>
</comment>
<protein>
    <submittedName>
        <fullName evidence="1">DUF3144 domain-containing protein</fullName>
    </submittedName>
</protein>
<accession>A0A4R0P8K9</accession>
<dbReference type="Pfam" id="PF11342">
    <property type="entry name" value="DUF3144"/>
    <property type="match status" value="1"/>
</dbReference>
<organism evidence="1 2">
    <name type="scientific">Oricola cellulosilytica</name>
    <dbReference type="NCBI Taxonomy" id="1429082"/>
    <lineage>
        <taxon>Bacteria</taxon>
        <taxon>Pseudomonadati</taxon>
        <taxon>Pseudomonadota</taxon>
        <taxon>Alphaproteobacteria</taxon>
        <taxon>Hyphomicrobiales</taxon>
        <taxon>Ahrensiaceae</taxon>
        <taxon>Oricola</taxon>
    </lineage>
</organism>
<dbReference type="Proteomes" id="UP000291301">
    <property type="component" value="Unassembled WGS sequence"/>
</dbReference>
<dbReference type="RefSeq" id="WP_131570962.1">
    <property type="nucleotide sequence ID" value="NZ_JAINFK010000007.1"/>
</dbReference>
<name>A0A4R0P8K9_9HYPH</name>
<dbReference type="Gene3D" id="1.10.287.3020">
    <property type="match status" value="1"/>
</dbReference>
<gene>
    <name evidence="1" type="ORF">E0D97_16375</name>
</gene>
<dbReference type="EMBL" id="SJST01000008">
    <property type="protein sequence ID" value="TCD11906.1"/>
    <property type="molecule type" value="Genomic_DNA"/>
</dbReference>